<name>M5EYX2_9HYPH</name>
<dbReference type="EMBL" id="CAUM01000158">
    <property type="protein sequence ID" value="CCV09160.1"/>
    <property type="molecule type" value="Genomic_DNA"/>
</dbReference>
<keyword evidence="2" id="KW-1185">Reference proteome</keyword>
<sequence length="83" mass="9391">MSPRSKKMRITKHPSRLERYSPDGIVQVQTPPPTKPCSISCIFITKLSVLLAQIEQLYIYTNRTIGTLTICVRIKSARKTTDA</sequence>
<dbReference type="Proteomes" id="UP000012062">
    <property type="component" value="Unassembled WGS sequence"/>
</dbReference>
<evidence type="ECO:0000313" key="1">
    <source>
        <dbReference type="EMBL" id="CCV09160.1"/>
    </source>
</evidence>
<evidence type="ECO:0000313" key="2">
    <source>
        <dbReference type="Proteomes" id="UP000012062"/>
    </source>
</evidence>
<gene>
    <name evidence="1" type="ORF">MESS2_870013</name>
</gene>
<comment type="caution">
    <text evidence="1">The sequence shown here is derived from an EMBL/GenBank/DDBJ whole genome shotgun (WGS) entry which is preliminary data.</text>
</comment>
<protein>
    <submittedName>
        <fullName evidence="1">Uncharacterized protein</fullName>
    </submittedName>
</protein>
<dbReference type="AlphaFoldDB" id="M5EYX2"/>
<organism evidence="1 2">
    <name type="scientific">Mesorhizobium metallidurans STM 2683</name>
    <dbReference type="NCBI Taxonomy" id="1297569"/>
    <lineage>
        <taxon>Bacteria</taxon>
        <taxon>Pseudomonadati</taxon>
        <taxon>Pseudomonadota</taxon>
        <taxon>Alphaproteobacteria</taxon>
        <taxon>Hyphomicrobiales</taxon>
        <taxon>Phyllobacteriaceae</taxon>
        <taxon>Mesorhizobium</taxon>
    </lineage>
</organism>
<accession>M5EYX2</accession>
<reference evidence="1 2" key="1">
    <citation type="submission" date="2013-02" db="EMBL/GenBank/DDBJ databases">
        <authorList>
            <person name="Genoscope - CEA"/>
        </authorList>
    </citation>
    <scope>NUCLEOTIDE SEQUENCE [LARGE SCALE GENOMIC DNA]</scope>
    <source>
        <strain evidence="1 2">STM 2683</strain>
    </source>
</reference>
<proteinExistence type="predicted"/>